<name>A0A077ND15_XENBV</name>
<organism evidence="1">
    <name type="scientific">Xenorhabdus bovienii str. puntauvense</name>
    <dbReference type="NCBI Taxonomy" id="1398201"/>
    <lineage>
        <taxon>Bacteria</taxon>
        <taxon>Pseudomonadati</taxon>
        <taxon>Pseudomonadota</taxon>
        <taxon>Gammaproteobacteria</taxon>
        <taxon>Enterobacterales</taxon>
        <taxon>Morganellaceae</taxon>
        <taxon>Xenorhabdus</taxon>
    </lineage>
</organism>
<dbReference type="RefSeq" id="WP_038216275.1">
    <property type="nucleotide sequence ID" value="NZ_CAWLWN010000180.1"/>
</dbReference>
<evidence type="ECO:0000313" key="1">
    <source>
        <dbReference type="EMBL" id="CDG96248.1"/>
    </source>
</evidence>
<comment type="caution">
    <text evidence="1">The sequence shown here is derived from an EMBL/GenBank/DDBJ whole genome shotgun (WGS) entry which is preliminary data.</text>
</comment>
<accession>A0A077ND15</accession>
<protein>
    <submittedName>
        <fullName evidence="1">Uncharacterized protein</fullName>
    </submittedName>
</protein>
<sequence length="69" mass="8279">MNKQYKDDDMLTPEEVCRLLGGISQKTLADWNNNHRHKKLLAPIRFTSKFVRYEYKNVIAFKEKCRAIY</sequence>
<reference evidence="1" key="1">
    <citation type="submission" date="2013-07" db="EMBL/GenBank/DDBJ databases">
        <title>Sub-species coevolution in mutualistic symbiosis.</title>
        <authorList>
            <person name="Murfin K."/>
            <person name="Klassen J."/>
            <person name="Lee M."/>
            <person name="Forst S."/>
            <person name="Stock P."/>
            <person name="Goodrich-Blair H."/>
        </authorList>
    </citation>
    <scope>NUCLEOTIDE SEQUENCE [LARGE SCALE GENOMIC DNA]</scope>
    <source>
        <strain evidence="1">Puntauvense</strain>
    </source>
</reference>
<dbReference type="Proteomes" id="UP000028511">
    <property type="component" value="Unassembled WGS sequence"/>
</dbReference>
<dbReference type="HOGENOM" id="CLU_187673_0_0_6"/>
<gene>
    <name evidence="1" type="ORF">XBP1_2010002</name>
</gene>
<dbReference type="EMBL" id="CBSW010000115">
    <property type="protein sequence ID" value="CDG96248.1"/>
    <property type="molecule type" value="Genomic_DNA"/>
</dbReference>
<dbReference type="AlphaFoldDB" id="A0A077ND15"/>
<proteinExistence type="predicted"/>